<gene>
    <name evidence="1" type="ORF">S06H3_50038</name>
</gene>
<proteinExistence type="predicted"/>
<evidence type="ECO:0000313" key="1">
    <source>
        <dbReference type="EMBL" id="GAI39977.1"/>
    </source>
</evidence>
<accession>X1N7L7</accession>
<dbReference type="AlphaFoldDB" id="X1N7L7"/>
<comment type="caution">
    <text evidence="1">The sequence shown here is derived from an EMBL/GenBank/DDBJ whole genome shotgun (WGS) entry which is preliminary data.</text>
</comment>
<name>X1N7L7_9ZZZZ</name>
<dbReference type="EMBL" id="BARV01031644">
    <property type="protein sequence ID" value="GAI39977.1"/>
    <property type="molecule type" value="Genomic_DNA"/>
</dbReference>
<feature type="non-terminal residue" evidence="1">
    <location>
        <position position="1"/>
    </location>
</feature>
<reference evidence="1" key="1">
    <citation type="journal article" date="2014" name="Front. Microbiol.">
        <title>High frequency of phylogenetically diverse reductive dehalogenase-homologous genes in deep subseafloor sedimentary metagenomes.</title>
        <authorList>
            <person name="Kawai M."/>
            <person name="Futagami T."/>
            <person name="Toyoda A."/>
            <person name="Takaki Y."/>
            <person name="Nishi S."/>
            <person name="Hori S."/>
            <person name="Arai W."/>
            <person name="Tsubouchi T."/>
            <person name="Morono Y."/>
            <person name="Uchiyama I."/>
            <person name="Ito T."/>
            <person name="Fujiyama A."/>
            <person name="Inagaki F."/>
            <person name="Takami H."/>
        </authorList>
    </citation>
    <scope>NUCLEOTIDE SEQUENCE</scope>
    <source>
        <strain evidence="1">Expedition CK06-06</strain>
    </source>
</reference>
<protein>
    <recommendedName>
        <fullName evidence="2">Radical SAM core domain-containing protein</fullName>
    </recommendedName>
</protein>
<organism evidence="1">
    <name type="scientific">marine sediment metagenome</name>
    <dbReference type="NCBI Taxonomy" id="412755"/>
    <lineage>
        <taxon>unclassified sequences</taxon>
        <taxon>metagenomes</taxon>
        <taxon>ecological metagenomes</taxon>
    </lineage>
</organism>
<sequence length="174" mass="19729">TKGKMTFPKEPVTDIVLKQLEKGLEPYPEGVFLSFGCEPLLKENVANTLAVIRLLRGYSIRVAVLSKMGVLDIDDFEIRHGATIVSLSDDFAEKYEPGAVHPQVRLTELICASESGNYTWSSIEPYPCPTIFKQDLKPFLEQLNFVDFMIFGKWNYDDRGNTPEAKQFYKPAFP</sequence>
<evidence type="ECO:0008006" key="2">
    <source>
        <dbReference type="Google" id="ProtNLM"/>
    </source>
</evidence>